<reference evidence="2" key="1">
    <citation type="submission" date="2020-03" db="EMBL/GenBank/DDBJ databases">
        <title>A high-quality chromosome-level genome assembly of a woody plant with both climbing and erect habits, Rhamnella rubrinervis.</title>
        <authorList>
            <person name="Lu Z."/>
            <person name="Yang Y."/>
            <person name="Zhu X."/>
            <person name="Sun Y."/>
        </authorList>
    </citation>
    <scope>NUCLEOTIDE SEQUENCE</scope>
    <source>
        <strain evidence="2">BYM</strain>
        <tissue evidence="2">Leaf</tissue>
    </source>
</reference>
<feature type="region of interest" description="Disordered" evidence="1">
    <location>
        <begin position="1"/>
        <end position="33"/>
    </location>
</feature>
<feature type="compositionally biased region" description="Acidic residues" evidence="1">
    <location>
        <begin position="121"/>
        <end position="143"/>
    </location>
</feature>
<proteinExistence type="predicted"/>
<dbReference type="AlphaFoldDB" id="A0A8K0HLD4"/>
<evidence type="ECO:0008006" key="4">
    <source>
        <dbReference type="Google" id="ProtNLM"/>
    </source>
</evidence>
<dbReference type="Proteomes" id="UP000796880">
    <property type="component" value="Unassembled WGS sequence"/>
</dbReference>
<organism evidence="2 3">
    <name type="scientific">Rhamnella rubrinervis</name>
    <dbReference type="NCBI Taxonomy" id="2594499"/>
    <lineage>
        <taxon>Eukaryota</taxon>
        <taxon>Viridiplantae</taxon>
        <taxon>Streptophyta</taxon>
        <taxon>Embryophyta</taxon>
        <taxon>Tracheophyta</taxon>
        <taxon>Spermatophyta</taxon>
        <taxon>Magnoliopsida</taxon>
        <taxon>eudicotyledons</taxon>
        <taxon>Gunneridae</taxon>
        <taxon>Pentapetalae</taxon>
        <taxon>rosids</taxon>
        <taxon>fabids</taxon>
        <taxon>Rosales</taxon>
        <taxon>Rhamnaceae</taxon>
        <taxon>rhamnoid group</taxon>
        <taxon>Rhamneae</taxon>
        <taxon>Rhamnella</taxon>
    </lineage>
</organism>
<sequence length="411" mass="45765">MSWFFNSIQSDDPHDSSQPPPPSDVTNSGVQDDLSAITQTIGRQLRGFASFIAPPPSPQSAGDASKQMEKQSPSLLGIRNDLAEIGGNFKSSLSLLSSNSNRAVAEISKFASNLLSYQDEAQAEEEDNDDDDDGGDDDDDDRDDGAPGITDEILHFITEISLRPECWTDFPLSLDHGFSMSTAMREHASTVELLIPEFAALRQRLCNSMNEEVFWMVYFILLVPRLHGHDSELLSNPKILEARDQLLQKLQNKRNTEVEETTENSGLWNESEEGGGNKVSETQGEDNPSIEKEVSTETVNAKEERDILDEASFKQWSDMDKTNIDSGSSMDAKRKIESEEDISFSDLEDDDHDHSRRSSDVRREVDNSSPTDWVKLGGSSEIQIGQKKTGLSKDRDSEGESSDWLNVDDYD</sequence>
<feature type="compositionally biased region" description="Basic and acidic residues" evidence="1">
    <location>
        <begin position="352"/>
        <end position="366"/>
    </location>
</feature>
<accession>A0A8K0HLD4</accession>
<feature type="region of interest" description="Disordered" evidence="1">
    <location>
        <begin position="251"/>
        <end position="411"/>
    </location>
</feature>
<dbReference type="EMBL" id="VOIH02000002">
    <property type="protein sequence ID" value="KAF3453749.1"/>
    <property type="molecule type" value="Genomic_DNA"/>
</dbReference>
<keyword evidence="3" id="KW-1185">Reference proteome</keyword>
<feature type="compositionally biased region" description="Acidic residues" evidence="1">
    <location>
        <begin position="399"/>
        <end position="411"/>
    </location>
</feature>
<dbReference type="PANTHER" id="PTHR31923">
    <property type="entry name" value="BSD DOMAIN-CONTAINING PROTEIN"/>
    <property type="match status" value="1"/>
</dbReference>
<evidence type="ECO:0000256" key="1">
    <source>
        <dbReference type="SAM" id="MobiDB-lite"/>
    </source>
</evidence>
<feature type="compositionally biased region" description="Basic and acidic residues" evidence="1">
    <location>
        <begin position="289"/>
        <end position="305"/>
    </location>
</feature>
<evidence type="ECO:0000313" key="2">
    <source>
        <dbReference type="EMBL" id="KAF3453749.1"/>
    </source>
</evidence>
<evidence type="ECO:0000313" key="3">
    <source>
        <dbReference type="Proteomes" id="UP000796880"/>
    </source>
</evidence>
<dbReference type="OrthoDB" id="1076611at2759"/>
<feature type="region of interest" description="Disordered" evidence="1">
    <location>
        <begin position="120"/>
        <end position="148"/>
    </location>
</feature>
<comment type="caution">
    <text evidence="2">The sequence shown here is derived from an EMBL/GenBank/DDBJ whole genome shotgun (WGS) entry which is preliminary data.</text>
</comment>
<feature type="compositionally biased region" description="Acidic residues" evidence="1">
    <location>
        <begin position="338"/>
        <end position="351"/>
    </location>
</feature>
<dbReference type="InterPro" id="IPR035925">
    <property type="entry name" value="BSD_dom_sf"/>
</dbReference>
<dbReference type="PANTHER" id="PTHR31923:SF9">
    <property type="entry name" value="BSD DOMAIN-CONTAINING PROTEIN"/>
    <property type="match status" value="1"/>
</dbReference>
<gene>
    <name evidence="2" type="ORF">FNV43_RR04190</name>
</gene>
<feature type="region of interest" description="Disordered" evidence="1">
    <location>
        <begin position="46"/>
        <end position="72"/>
    </location>
</feature>
<dbReference type="SUPFAM" id="SSF140383">
    <property type="entry name" value="BSD domain-like"/>
    <property type="match status" value="1"/>
</dbReference>
<name>A0A8K0HLD4_9ROSA</name>
<protein>
    <recommendedName>
        <fullName evidence="4">BSD domain-containing protein</fullName>
    </recommendedName>
</protein>